<keyword evidence="2" id="KW-0472">Membrane</keyword>
<feature type="compositionally biased region" description="Basic and acidic residues" evidence="1">
    <location>
        <begin position="44"/>
        <end position="53"/>
    </location>
</feature>
<feature type="domain" description="Peptide N-acetyl-beta-D-glucosaminyl asparaginase amidase A N-terminal" evidence="3">
    <location>
        <begin position="160"/>
        <end position="505"/>
    </location>
</feature>
<dbReference type="PANTHER" id="PTHR31104">
    <property type="entry name" value="PEPTIDE-N4-(N-ACETYL-BETA-GLUCOSAMINYL)ASPARAGINE AMIDASE A PROTEIN"/>
    <property type="match status" value="1"/>
</dbReference>
<feature type="transmembrane region" description="Helical" evidence="2">
    <location>
        <begin position="96"/>
        <end position="115"/>
    </location>
</feature>
<dbReference type="Pfam" id="PF12222">
    <property type="entry name" value="PNGaseA"/>
    <property type="match status" value="1"/>
</dbReference>
<keyword evidence="2" id="KW-1133">Transmembrane helix</keyword>
<organism evidence="4 5">
    <name type="scientific">Australozyma saopauloensis</name>
    <dbReference type="NCBI Taxonomy" id="291208"/>
    <lineage>
        <taxon>Eukaryota</taxon>
        <taxon>Fungi</taxon>
        <taxon>Dikarya</taxon>
        <taxon>Ascomycota</taxon>
        <taxon>Saccharomycotina</taxon>
        <taxon>Pichiomycetes</taxon>
        <taxon>Metschnikowiaceae</taxon>
        <taxon>Australozyma</taxon>
    </lineage>
</organism>
<dbReference type="InterPro" id="IPR021102">
    <property type="entry name" value="PNGase_A"/>
</dbReference>
<feature type="region of interest" description="Disordered" evidence="1">
    <location>
        <begin position="35"/>
        <end position="58"/>
    </location>
</feature>
<evidence type="ECO:0000313" key="5">
    <source>
        <dbReference type="Proteomes" id="UP001338582"/>
    </source>
</evidence>
<sequence length="706" mass="78933">MSHFARDQSIWNQLVYGRSRTPVVDQLSEEQALGAESNISGSRYSDHPDEKSSHAHSQCTIEQDVIFDEKTGLKAELPIDLEAGPRSKHEHTGKRSSAQCVVSCIIVVTILYTLMTSHFGAFVAKPHFLGMRQRLPTFADSGSYKALGKERQEIIEVSYPFVPKPSYGKPVYSKLLIDYTFDSWGNPSLEYFEPPTDVDFNKVVLTLNTTVSGVQFDRLAHLYVGGAEIWRTSTMEPGGRLVFSSFKKDVSPYITLFQKKTPVLFQLDNLVVDGLDGKFHVKLQADFYSSASFHSVDPIDPEPEMYQYFDIRKDADRVYPLNAKKNPKNLPIEYVPSQKFKVDLPQVNHNTTRLKLAIFASANGHEEFWYNNVLDKFKHQFEDDGTEFYGHGPLRFVNIWVDGKKIASQSPQPFLFTGGYSPSLWSPVVAINAFDLPSIDLDISPLLPLLWKSGEHKLEILVDNGIDDFEGGNSGIGNDWILSANLLAYENSNIKKSKGKILNIKDSNSGHSTGVSIPYTKSLQQVVTGKYTVDFSSEMLLELKNGDLLNVTVESDTVADSSNVQSYSYAGYTGNIVHSGTSIKNFSLRDNFNNLAILHETTVKIELPLVLHYKEMQSKKGFKMNYDIVLAKEIDLDIDGEKIMTEASSQNGTSTLIIGDNGNYGTSALTTKYKSVLDGANIKFVYKRRVDAADGKIVSDKESFKH</sequence>
<evidence type="ECO:0000256" key="2">
    <source>
        <dbReference type="SAM" id="Phobius"/>
    </source>
</evidence>
<keyword evidence="5" id="KW-1185">Reference proteome</keyword>
<dbReference type="GeneID" id="88174110"/>
<evidence type="ECO:0000256" key="1">
    <source>
        <dbReference type="SAM" id="MobiDB-lite"/>
    </source>
</evidence>
<name>A0AAX4HBE2_9ASCO</name>
<keyword evidence="2" id="KW-0812">Transmembrane</keyword>
<dbReference type="AlphaFoldDB" id="A0AAX4HBE2"/>
<dbReference type="EMBL" id="CP138897">
    <property type="protein sequence ID" value="WPK25719.1"/>
    <property type="molecule type" value="Genomic_DNA"/>
</dbReference>
<dbReference type="KEGG" id="asau:88174110"/>
<protein>
    <recommendedName>
        <fullName evidence="3">Peptide N-acetyl-beta-D-glucosaminyl asparaginase amidase A N-terminal domain-containing protein</fullName>
    </recommendedName>
</protein>
<reference evidence="4 5" key="1">
    <citation type="submission" date="2023-10" db="EMBL/GenBank/DDBJ databases">
        <title>Draft Genome Sequence of Candida saopaulonensis from a very Premature Infant with Sepsis.</title>
        <authorList>
            <person name="Ning Y."/>
            <person name="Dai R."/>
            <person name="Xiao M."/>
            <person name="Xu Y."/>
            <person name="Yan Q."/>
            <person name="Zhang L."/>
        </authorList>
    </citation>
    <scope>NUCLEOTIDE SEQUENCE [LARGE SCALE GENOMIC DNA]</scope>
    <source>
        <strain evidence="4 5">19XY460</strain>
    </source>
</reference>
<proteinExistence type="predicted"/>
<dbReference type="InterPro" id="IPR056948">
    <property type="entry name" value="PNGaseA_N"/>
</dbReference>
<evidence type="ECO:0000259" key="3">
    <source>
        <dbReference type="Pfam" id="PF12222"/>
    </source>
</evidence>
<gene>
    <name evidence="4" type="ORF">PUMCH_003046</name>
</gene>
<accession>A0AAX4HBE2</accession>
<evidence type="ECO:0000313" key="4">
    <source>
        <dbReference type="EMBL" id="WPK25719.1"/>
    </source>
</evidence>
<dbReference type="RefSeq" id="XP_062878101.1">
    <property type="nucleotide sequence ID" value="XM_063022031.1"/>
</dbReference>
<dbReference type="Proteomes" id="UP001338582">
    <property type="component" value="Chromosome 4"/>
</dbReference>